<protein>
    <submittedName>
        <fullName evidence="2">Uncharacterized protein</fullName>
    </submittedName>
</protein>
<accession>A0A9W4XLC8</accession>
<comment type="caution">
    <text evidence="2">The sequence shown here is derived from an EMBL/GenBank/DDBJ whole genome shotgun (WGS) entry which is preliminary data.</text>
</comment>
<evidence type="ECO:0000256" key="1">
    <source>
        <dbReference type="SAM" id="MobiDB-lite"/>
    </source>
</evidence>
<organism evidence="2 3">
    <name type="scientific">Periconia digitata</name>
    <dbReference type="NCBI Taxonomy" id="1303443"/>
    <lineage>
        <taxon>Eukaryota</taxon>
        <taxon>Fungi</taxon>
        <taxon>Dikarya</taxon>
        <taxon>Ascomycota</taxon>
        <taxon>Pezizomycotina</taxon>
        <taxon>Dothideomycetes</taxon>
        <taxon>Pleosporomycetidae</taxon>
        <taxon>Pleosporales</taxon>
        <taxon>Massarineae</taxon>
        <taxon>Periconiaceae</taxon>
        <taxon>Periconia</taxon>
    </lineage>
</organism>
<dbReference type="AlphaFoldDB" id="A0A9W4XLC8"/>
<feature type="region of interest" description="Disordered" evidence="1">
    <location>
        <begin position="106"/>
        <end position="130"/>
    </location>
</feature>
<keyword evidence="3" id="KW-1185">Reference proteome</keyword>
<sequence>MRVPWDASSSDAERPTLQGTIGDWAPPRSTTPATHSRTASSQSEHAPHRLAGSGPRPSGASGHFFLRLCCLGWPWAHAAMGGRSAIKGRSRVHVDVSVRACHARLKSSEGLPPGRRQKHSRYPPGSNHPSSACSVATAIPPWHFGANSSTFCLPIASDPSHRHLHDLDAELHTCTGHTRSRHQCSDYSTLLHYSVVPPAS</sequence>
<reference evidence="2" key="1">
    <citation type="submission" date="2023-01" db="EMBL/GenBank/DDBJ databases">
        <authorList>
            <person name="Van Ghelder C."/>
            <person name="Rancurel C."/>
        </authorList>
    </citation>
    <scope>NUCLEOTIDE SEQUENCE</scope>
    <source>
        <strain evidence="2">CNCM I-4278</strain>
    </source>
</reference>
<evidence type="ECO:0000313" key="2">
    <source>
        <dbReference type="EMBL" id="CAI6335853.1"/>
    </source>
</evidence>
<dbReference type="EMBL" id="CAOQHR010000006">
    <property type="protein sequence ID" value="CAI6335853.1"/>
    <property type="molecule type" value="Genomic_DNA"/>
</dbReference>
<dbReference type="Proteomes" id="UP001152607">
    <property type="component" value="Unassembled WGS sequence"/>
</dbReference>
<name>A0A9W4XLC8_9PLEO</name>
<evidence type="ECO:0000313" key="3">
    <source>
        <dbReference type="Proteomes" id="UP001152607"/>
    </source>
</evidence>
<proteinExistence type="predicted"/>
<feature type="region of interest" description="Disordered" evidence="1">
    <location>
        <begin position="1"/>
        <end position="57"/>
    </location>
</feature>
<gene>
    <name evidence="2" type="ORF">PDIGIT_LOCUS8940</name>
</gene>
<feature type="compositionally biased region" description="Polar residues" evidence="1">
    <location>
        <begin position="28"/>
        <end position="44"/>
    </location>
</feature>